<reference evidence="11" key="1">
    <citation type="journal article" date="2021" name="PeerJ">
        <title>Extensive microbial diversity within the chicken gut microbiome revealed by metagenomics and culture.</title>
        <authorList>
            <person name="Gilroy R."/>
            <person name="Ravi A."/>
            <person name="Getino M."/>
            <person name="Pursley I."/>
            <person name="Horton D.L."/>
            <person name="Alikhan N.F."/>
            <person name="Baker D."/>
            <person name="Gharbi K."/>
            <person name="Hall N."/>
            <person name="Watson M."/>
            <person name="Adriaenssens E.M."/>
            <person name="Foster-Nyarko E."/>
            <person name="Jarju S."/>
            <person name="Secka A."/>
            <person name="Antonio M."/>
            <person name="Oren A."/>
            <person name="Chaudhuri R.R."/>
            <person name="La Ragione R."/>
            <person name="Hildebrand F."/>
            <person name="Pallen M.J."/>
        </authorList>
    </citation>
    <scope>NUCLEOTIDE SEQUENCE</scope>
    <source>
        <strain evidence="11">CHK55-1828</strain>
    </source>
</reference>
<evidence type="ECO:0000256" key="7">
    <source>
        <dbReference type="ARBA" id="ARBA00022840"/>
    </source>
</evidence>
<dbReference type="CDD" id="cd24011">
    <property type="entry name" value="ASKHA_NBD_BK"/>
    <property type="match status" value="1"/>
</dbReference>
<dbReference type="PANTHER" id="PTHR21060:SF3">
    <property type="entry name" value="BUTYRATE KINASE 2-RELATED"/>
    <property type="match status" value="1"/>
</dbReference>
<evidence type="ECO:0000256" key="2">
    <source>
        <dbReference type="ARBA" id="ARBA00008748"/>
    </source>
</evidence>
<evidence type="ECO:0000313" key="12">
    <source>
        <dbReference type="Proteomes" id="UP000717835"/>
    </source>
</evidence>
<dbReference type="GO" id="GO:0005737">
    <property type="term" value="C:cytoplasm"/>
    <property type="evidence" value="ECO:0007669"/>
    <property type="project" value="UniProtKB-SubCell"/>
</dbReference>
<reference evidence="11" key="2">
    <citation type="submission" date="2021-09" db="EMBL/GenBank/DDBJ databases">
        <authorList>
            <person name="Gilroy R."/>
        </authorList>
    </citation>
    <scope>NUCLEOTIDE SEQUENCE</scope>
    <source>
        <strain evidence="11">CHK55-1828</strain>
    </source>
</reference>
<evidence type="ECO:0000256" key="9">
    <source>
        <dbReference type="HAMAP-Rule" id="MF_00542"/>
    </source>
</evidence>
<organism evidence="11 12">
    <name type="scientific">Mediterranea massiliensis</name>
    <dbReference type="NCBI Taxonomy" id="1841865"/>
    <lineage>
        <taxon>Bacteria</taxon>
        <taxon>Pseudomonadati</taxon>
        <taxon>Bacteroidota</taxon>
        <taxon>Bacteroidia</taxon>
        <taxon>Bacteroidales</taxon>
        <taxon>Bacteroidaceae</taxon>
        <taxon>Mediterranea</taxon>
    </lineage>
</organism>
<dbReference type="PROSITE" id="PS01075">
    <property type="entry name" value="ACETATE_KINASE_1"/>
    <property type="match status" value="1"/>
</dbReference>
<dbReference type="InterPro" id="IPR000890">
    <property type="entry name" value="Aliphatic_acid_kin_short-chain"/>
</dbReference>
<comment type="caution">
    <text evidence="11">The sequence shown here is derived from an EMBL/GenBank/DDBJ whole genome shotgun (WGS) entry which is preliminary data.</text>
</comment>
<sequence>MKILVINPGSTSTKMAVFEDEKPVFVKTLRHSVDELVHFPRVIDQFEFRKNLVLAELEHEGIPFAFDAIIGRGGLLKPIPGGVYEVNDAMINDCMHAMRTHACNLGCLIASELAHALPGCRAFIADPGVVDELDEVARITGSPLMPRITIWHALNQRAIARRYAAEWTAEQPDSPVRYEDLNLIVCHLGGGISVAAHRKGRCVDVNNALDGEGPFSPERAGTLPAGDLIDLCFSGKLSQSELKKRISGRAGLAAHLGTTDVQAVVKLIEEGDDHARLVLDAMIYQIAKSVGAAAVVLYGQVDAILLTGGIAYSDYITSRLKERISFLAPVRVYPGEDELEALALNALGALRGELEVQVYE</sequence>
<dbReference type="PROSITE" id="PS01076">
    <property type="entry name" value="ACETATE_KINASE_2"/>
    <property type="match status" value="1"/>
</dbReference>
<dbReference type="HAMAP" id="MF_00542">
    <property type="entry name" value="Butyrate_kinase"/>
    <property type="match status" value="1"/>
</dbReference>
<evidence type="ECO:0000256" key="6">
    <source>
        <dbReference type="ARBA" id="ARBA00022777"/>
    </source>
</evidence>
<dbReference type="NCBIfam" id="NF002834">
    <property type="entry name" value="PRK03011.1-5"/>
    <property type="match status" value="1"/>
</dbReference>
<dbReference type="NCBIfam" id="TIGR02707">
    <property type="entry name" value="butyr_kinase"/>
    <property type="match status" value="1"/>
</dbReference>
<evidence type="ECO:0000256" key="4">
    <source>
        <dbReference type="ARBA" id="ARBA00022679"/>
    </source>
</evidence>
<dbReference type="PRINTS" id="PR00471">
    <property type="entry name" value="ACETATEKNASE"/>
</dbReference>
<dbReference type="Pfam" id="PF00871">
    <property type="entry name" value="Acetate_kinase"/>
    <property type="match status" value="1"/>
</dbReference>
<dbReference type="PIRSF" id="PIRSF036458">
    <property type="entry name" value="Butyrate_kin"/>
    <property type="match status" value="1"/>
</dbReference>
<evidence type="ECO:0000256" key="5">
    <source>
        <dbReference type="ARBA" id="ARBA00022741"/>
    </source>
</evidence>
<comment type="similarity">
    <text evidence="2 9 10">Belongs to the acetokinase family.</text>
</comment>
<protein>
    <recommendedName>
        <fullName evidence="9">Probable butyrate kinase</fullName>
        <shortName evidence="9">BK</shortName>
        <ecNumber evidence="9">2.7.2.7</ecNumber>
    </recommendedName>
    <alternativeName>
        <fullName evidence="9">Branched-chain carboxylic acid kinase</fullName>
    </alternativeName>
</protein>
<comment type="subcellular location">
    <subcellularLocation>
        <location evidence="1 9">Cytoplasm</location>
    </subcellularLocation>
</comment>
<keyword evidence="4 9" id="KW-0808">Transferase</keyword>
<evidence type="ECO:0000313" key="11">
    <source>
        <dbReference type="EMBL" id="HJF91579.1"/>
    </source>
</evidence>
<gene>
    <name evidence="9 11" type="primary">buk</name>
    <name evidence="11" type="ORF">K8W02_04230</name>
</gene>
<dbReference type="GO" id="GO:0005524">
    <property type="term" value="F:ATP binding"/>
    <property type="evidence" value="ECO:0007669"/>
    <property type="project" value="UniProtKB-KW"/>
</dbReference>
<dbReference type="Proteomes" id="UP000717835">
    <property type="component" value="Unassembled WGS sequence"/>
</dbReference>
<dbReference type="AlphaFoldDB" id="A0A921HV15"/>
<evidence type="ECO:0000256" key="8">
    <source>
        <dbReference type="ARBA" id="ARBA00048596"/>
    </source>
</evidence>
<dbReference type="InterPro" id="IPR023865">
    <property type="entry name" value="Aliphatic_acid_kinase_CS"/>
</dbReference>
<name>A0A921HV15_9BACT</name>
<dbReference type="GO" id="GO:0006083">
    <property type="term" value="P:acetate metabolic process"/>
    <property type="evidence" value="ECO:0007669"/>
    <property type="project" value="TreeGrafter"/>
</dbReference>
<evidence type="ECO:0000256" key="1">
    <source>
        <dbReference type="ARBA" id="ARBA00004496"/>
    </source>
</evidence>
<dbReference type="GO" id="GO:0047761">
    <property type="term" value="F:butyrate kinase activity"/>
    <property type="evidence" value="ECO:0007669"/>
    <property type="project" value="UniProtKB-UniRule"/>
</dbReference>
<dbReference type="EC" id="2.7.2.7" evidence="9"/>
<dbReference type="GO" id="GO:0008776">
    <property type="term" value="F:acetate kinase activity"/>
    <property type="evidence" value="ECO:0007669"/>
    <property type="project" value="TreeGrafter"/>
</dbReference>
<dbReference type="EMBL" id="DYVX01000036">
    <property type="protein sequence ID" value="HJF91579.1"/>
    <property type="molecule type" value="Genomic_DNA"/>
</dbReference>
<dbReference type="SUPFAM" id="SSF53067">
    <property type="entry name" value="Actin-like ATPase domain"/>
    <property type="match status" value="2"/>
</dbReference>
<dbReference type="InterPro" id="IPR011245">
    <property type="entry name" value="Butyrate_kin"/>
</dbReference>
<dbReference type="Gene3D" id="3.30.420.40">
    <property type="match status" value="2"/>
</dbReference>
<keyword evidence="3 9" id="KW-0963">Cytoplasm</keyword>
<dbReference type="InterPro" id="IPR043129">
    <property type="entry name" value="ATPase_NBD"/>
</dbReference>
<proteinExistence type="inferred from homology"/>
<comment type="catalytic activity">
    <reaction evidence="8 9">
        <text>butanoate + ATP = butanoyl phosphate + ADP</text>
        <dbReference type="Rhea" id="RHEA:13585"/>
        <dbReference type="ChEBI" id="CHEBI:17968"/>
        <dbReference type="ChEBI" id="CHEBI:30616"/>
        <dbReference type="ChEBI" id="CHEBI:58079"/>
        <dbReference type="ChEBI" id="CHEBI:456216"/>
        <dbReference type="EC" id="2.7.2.7"/>
    </reaction>
</comment>
<dbReference type="RefSeq" id="WP_022020280.1">
    <property type="nucleotide sequence ID" value="NZ_DYVX01000036.1"/>
</dbReference>
<keyword evidence="5 9" id="KW-0547">Nucleotide-binding</keyword>
<evidence type="ECO:0000256" key="10">
    <source>
        <dbReference type="RuleBase" id="RU003835"/>
    </source>
</evidence>
<accession>A0A921HV15</accession>
<evidence type="ECO:0000256" key="3">
    <source>
        <dbReference type="ARBA" id="ARBA00022490"/>
    </source>
</evidence>
<dbReference type="PANTHER" id="PTHR21060">
    <property type="entry name" value="ACETATE KINASE"/>
    <property type="match status" value="1"/>
</dbReference>
<keyword evidence="7 9" id="KW-0067">ATP-binding</keyword>
<keyword evidence="6 9" id="KW-0418">Kinase</keyword>